<dbReference type="EMBL" id="PHAH01000040">
    <property type="protein sequence ID" value="PKM87563.1"/>
    <property type="molecule type" value="Genomic_DNA"/>
</dbReference>
<dbReference type="Proteomes" id="UP000233325">
    <property type="component" value="Unassembled WGS sequence"/>
</dbReference>
<organism evidence="2 3">
    <name type="scientific">Candidatus Falkowbacteria bacterium HGW-Falkowbacteria-2</name>
    <dbReference type="NCBI Taxonomy" id="2013769"/>
    <lineage>
        <taxon>Bacteria</taxon>
        <taxon>Candidatus Falkowiibacteriota</taxon>
    </lineage>
</organism>
<evidence type="ECO:0000313" key="2">
    <source>
        <dbReference type="EMBL" id="PKM87563.1"/>
    </source>
</evidence>
<sequence>MREQLKKALKLARKSNNPIIFFDAETPEDSFAIVDLDRYEELISPEILDKKEAVYQPGLTDGDLADKINREISDWKNDENSQFLAEESKSRKNWNIPPQVKGKAENSSN</sequence>
<dbReference type="AlphaFoldDB" id="A0A2N2DYM8"/>
<comment type="caution">
    <text evidence="2">The sequence shown here is derived from an EMBL/GenBank/DDBJ whole genome shotgun (WGS) entry which is preliminary data.</text>
</comment>
<evidence type="ECO:0000313" key="3">
    <source>
        <dbReference type="Proteomes" id="UP000233325"/>
    </source>
</evidence>
<accession>A0A2N2DYM8</accession>
<name>A0A2N2DYM8_9BACT</name>
<feature type="region of interest" description="Disordered" evidence="1">
    <location>
        <begin position="79"/>
        <end position="109"/>
    </location>
</feature>
<protein>
    <submittedName>
        <fullName evidence="2">Uncharacterized protein</fullName>
    </submittedName>
</protein>
<proteinExistence type="predicted"/>
<evidence type="ECO:0000256" key="1">
    <source>
        <dbReference type="SAM" id="MobiDB-lite"/>
    </source>
</evidence>
<reference evidence="2 3" key="1">
    <citation type="journal article" date="2017" name="ISME J.">
        <title>Potential for microbial H2 and metal transformations associated with novel bacteria and archaea in deep terrestrial subsurface sediments.</title>
        <authorList>
            <person name="Hernsdorf A.W."/>
            <person name="Amano Y."/>
            <person name="Miyakawa K."/>
            <person name="Ise K."/>
            <person name="Suzuki Y."/>
            <person name="Anantharaman K."/>
            <person name="Probst A."/>
            <person name="Burstein D."/>
            <person name="Thomas B.C."/>
            <person name="Banfield J.F."/>
        </authorList>
    </citation>
    <scope>NUCLEOTIDE SEQUENCE [LARGE SCALE GENOMIC DNA]</scope>
    <source>
        <strain evidence="2">HGW-Falkowbacteria-2</strain>
    </source>
</reference>
<gene>
    <name evidence="2" type="ORF">CVU83_02860</name>
</gene>